<dbReference type="EMBL" id="BK032650">
    <property type="protein sequence ID" value="DAF53250.1"/>
    <property type="molecule type" value="Genomic_DNA"/>
</dbReference>
<reference evidence="1" key="1">
    <citation type="journal article" date="2021" name="Proc. Natl. Acad. Sci. U.S.A.">
        <title>A Catalog of Tens of Thousands of Viruses from Human Metagenomes Reveals Hidden Associations with Chronic Diseases.</title>
        <authorList>
            <person name="Tisza M.J."/>
            <person name="Buck C.B."/>
        </authorList>
    </citation>
    <scope>NUCLEOTIDE SEQUENCE</scope>
    <source>
        <strain evidence="1">Cto3L1</strain>
    </source>
</reference>
<name>A0A8S5SRP6_9CAUD</name>
<sequence>MIQMMNKQKYTIVAPVQLLHFDFYILERT</sequence>
<organism evidence="1">
    <name type="scientific">Siphoviridae sp. cto3L1</name>
    <dbReference type="NCBI Taxonomy" id="2827942"/>
    <lineage>
        <taxon>Viruses</taxon>
        <taxon>Duplodnaviria</taxon>
        <taxon>Heunggongvirae</taxon>
        <taxon>Uroviricota</taxon>
        <taxon>Caudoviricetes</taxon>
    </lineage>
</organism>
<accession>A0A8S5SRP6</accession>
<protein>
    <submittedName>
        <fullName evidence="1">Uncharacterized protein</fullName>
    </submittedName>
</protein>
<evidence type="ECO:0000313" key="1">
    <source>
        <dbReference type="EMBL" id="DAF53250.1"/>
    </source>
</evidence>
<proteinExistence type="predicted"/>